<dbReference type="Pfam" id="PF04176">
    <property type="entry name" value="TIP41"/>
    <property type="match status" value="1"/>
</dbReference>
<dbReference type="EMBL" id="FM992692">
    <property type="protein sequence ID" value="CAX41794.1"/>
    <property type="molecule type" value="Genomic_DNA"/>
</dbReference>
<dbReference type="GeneID" id="8048300"/>
<dbReference type="GO" id="GO:0031929">
    <property type="term" value="P:TOR signaling"/>
    <property type="evidence" value="ECO:0007669"/>
    <property type="project" value="TreeGrafter"/>
</dbReference>
<feature type="region of interest" description="Disordered" evidence="2">
    <location>
        <begin position="1"/>
        <end position="31"/>
    </location>
</feature>
<dbReference type="HOGENOM" id="CLU_039187_0_2_1"/>
<name>B9WHZ7_CANDC</name>
<dbReference type="OrthoDB" id="10253878at2759"/>
<accession>B9WHZ7</accession>
<dbReference type="KEGG" id="cdu:CD36_54150"/>
<protein>
    <submittedName>
        <fullName evidence="4">Type 2A phosphatase activator, putative</fullName>
    </submittedName>
</protein>
<organism evidence="4 5">
    <name type="scientific">Candida dubliniensis (strain CD36 / ATCC MYA-646 / CBS 7987 / NCPF 3949 / NRRL Y-17841)</name>
    <name type="common">Yeast</name>
    <dbReference type="NCBI Taxonomy" id="573826"/>
    <lineage>
        <taxon>Eukaryota</taxon>
        <taxon>Fungi</taxon>
        <taxon>Dikarya</taxon>
        <taxon>Ascomycota</taxon>
        <taxon>Saccharomycotina</taxon>
        <taxon>Pichiomycetes</taxon>
        <taxon>Debaryomycetaceae</taxon>
        <taxon>Candida/Lodderomyces clade</taxon>
        <taxon>Candida</taxon>
    </lineage>
</organism>
<dbReference type="eggNOG" id="KOG3224">
    <property type="taxonomic scope" value="Eukaryota"/>
</dbReference>
<sequence length="395" mass="44947">MSETNNPTSSNEKKPVVFAVPSSSSSSTRRGINAVHVNSAREMVRLHTQGRNPPARQDNVISLPSGAGAPSHVSRIGTTELMSSNFPKIQIPLHHDETECKNPQCQHCGQIIIPSPQSSYPIQDKPSITVNGWSIFTTKKPILNSLELDHLAETKFDFPLPEMIFGNNNVRIRNDVTGGTIEFNAIDALSSLDPNCPLKVSCHEEWLKSRRSKHASLKQEQSLKKDLSEFTENLDGLKPYDWTYSTNYKGTVHNLDLKPSELHEIPINKLTKPDPILFFDEAILFEDELADNGISILSYKIRVMPTCLLLLCRFFLRIDDVIFRVRDTRCYIDFDTNELIREYKVQEQEYDQVMSLVKVKNNKDPKKLFRDSNWVSQNIHVLSKEIDISVVDIQK</sequence>
<evidence type="ECO:0000256" key="2">
    <source>
        <dbReference type="SAM" id="MobiDB-lite"/>
    </source>
</evidence>
<evidence type="ECO:0000256" key="1">
    <source>
        <dbReference type="ARBA" id="ARBA00006658"/>
    </source>
</evidence>
<dbReference type="GO" id="GO:0005829">
    <property type="term" value="C:cytosol"/>
    <property type="evidence" value="ECO:0007669"/>
    <property type="project" value="TreeGrafter"/>
</dbReference>
<evidence type="ECO:0000313" key="3">
    <source>
        <dbReference type="CGD" id="CAL0000167066"/>
    </source>
</evidence>
<dbReference type="AlphaFoldDB" id="B9WHZ7"/>
<proteinExistence type="inferred from homology"/>
<dbReference type="PANTHER" id="PTHR21021:SF16">
    <property type="entry name" value="TIP41-LIKE PROTEIN"/>
    <property type="match status" value="1"/>
</dbReference>
<keyword evidence="5" id="KW-1185">Reference proteome</keyword>
<evidence type="ECO:0000313" key="5">
    <source>
        <dbReference type="Proteomes" id="UP000002605"/>
    </source>
</evidence>
<dbReference type="InterPro" id="IPR051330">
    <property type="entry name" value="Phosphatase_reg/MetRdx"/>
</dbReference>
<feature type="compositionally biased region" description="Polar residues" evidence="2">
    <location>
        <begin position="1"/>
        <end position="10"/>
    </location>
</feature>
<dbReference type="InterPro" id="IPR007303">
    <property type="entry name" value="TIP41-like"/>
</dbReference>
<dbReference type="PANTHER" id="PTHR21021">
    <property type="entry name" value="GAF/PUTATIVE CYTOSKELETAL PROTEIN"/>
    <property type="match status" value="1"/>
</dbReference>
<gene>
    <name evidence="3" type="ordered locus">Cd36_54150</name>
    <name evidence="4" type="ORF">CD36_54150</name>
</gene>
<dbReference type="RefSeq" id="XP_002420709.1">
    <property type="nucleotide sequence ID" value="XM_002420664.1"/>
</dbReference>
<evidence type="ECO:0000313" key="4">
    <source>
        <dbReference type="EMBL" id="CAX41794.1"/>
    </source>
</evidence>
<reference evidence="4 5" key="1">
    <citation type="journal article" date="2009" name="Genome Res.">
        <title>Comparative genomics of the fungal pathogens Candida dubliniensis and Candida albicans.</title>
        <authorList>
            <person name="Jackson A.P."/>
            <person name="Gamble J.A."/>
            <person name="Yeomans T."/>
            <person name="Moran G.P."/>
            <person name="Saunders D."/>
            <person name="Harris D."/>
            <person name="Aslett M."/>
            <person name="Barrell J.F."/>
            <person name="Butler G."/>
            <person name="Citiulo F."/>
            <person name="Coleman D.C."/>
            <person name="de Groot P.W.J."/>
            <person name="Goodwin T.J."/>
            <person name="Quail M.A."/>
            <person name="McQuillan J."/>
            <person name="Munro C.A."/>
            <person name="Pain A."/>
            <person name="Poulter R.T."/>
            <person name="Rajandream M.A."/>
            <person name="Renauld H."/>
            <person name="Spiering M.J."/>
            <person name="Tivey A."/>
            <person name="Gow N.A.R."/>
            <person name="Barrell B."/>
            <person name="Sullivan D.J."/>
            <person name="Berriman M."/>
        </authorList>
    </citation>
    <scope>NUCLEOTIDE SEQUENCE [LARGE SCALE GENOMIC DNA]</scope>
    <source>
        <strain evidence="5">CD36 / ATCC MYA-646 / CBS 7987 / NCPF 3949 / NRRL Y-17841</strain>
    </source>
</reference>
<dbReference type="CGD" id="CAL0000167066">
    <property type="gene designation" value="Cd36_54150"/>
</dbReference>
<dbReference type="Proteomes" id="UP000002605">
    <property type="component" value="Chromosome 5"/>
</dbReference>
<comment type="similarity">
    <text evidence="1">Belongs to the TIP41 family.</text>
</comment>